<evidence type="ECO:0000256" key="1">
    <source>
        <dbReference type="ARBA" id="ARBA00022801"/>
    </source>
</evidence>
<dbReference type="AlphaFoldDB" id="A0A1U7MYW4"/>
<comment type="caution">
    <text evidence="2">The sequence shown here is derived from an EMBL/GenBank/DDBJ whole genome shotgun (WGS) entry which is preliminary data.</text>
</comment>
<evidence type="ECO:0000313" key="2">
    <source>
        <dbReference type="EMBL" id="OLT58880.1"/>
    </source>
</evidence>
<dbReference type="InterPro" id="IPR008886">
    <property type="entry name" value="UPF0227/Esterase_YqiA"/>
</dbReference>
<accession>A0A1U7MYW4</accession>
<proteinExistence type="predicted"/>
<keyword evidence="1" id="KW-0378">Hydrolase</keyword>
<dbReference type="Pfam" id="PF05728">
    <property type="entry name" value="UPF0227"/>
    <property type="match status" value="1"/>
</dbReference>
<dbReference type="InterPro" id="IPR029058">
    <property type="entry name" value="AB_hydrolase_fold"/>
</dbReference>
<dbReference type="EMBL" id="MKZS01000001">
    <property type="protein sequence ID" value="OLT58880.1"/>
    <property type="molecule type" value="Genomic_DNA"/>
</dbReference>
<dbReference type="Gene3D" id="3.40.50.1820">
    <property type="entry name" value="alpha/beta hydrolase"/>
    <property type="match status" value="1"/>
</dbReference>
<name>A0A1U7MYW4_9CYAN</name>
<protein>
    <submittedName>
        <fullName evidence="2">Esterase</fullName>
    </submittedName>
</protein>
<dbReference type="Proteomes" id="UP000186657">
    <property type="component" value="Unassembled WGS sequence"/>
</dbReference>
<dbReference type="GO" id="GO:0008474">
    <property type="term" value="F:palmitoyl-(protein) hydrolase activity"/>
    <property type="evidence" value="ECO:0007669"/>
    <property type="project" value="TreeGrafter"/>
</dbReference>
<dbReference type="InterPro" id="IPR052382">
    <property type="entry name" value="ABHD10_acyl-thioesterase"/>
</dbReference>
<gene>
    <name evidence="2" type="ORF">BJP37_07310</name>
</gene>
<organism evidence="2 3">
    <name type="scientific">Moorena bouillonii PNG</name>
    <dbReference type="NCBI Taxonomy" id="568701"/>
    <lineage>
        <taxon>Bacteria</taxon>
        <taxon>Bacillati</taxon>
        <taxon>Cyanobacteriota</taxon>
        <taxon>Cyanophyceae</taxon>
        <taxon>Coleofasciculales</taxon>
        <taxon>Coleofasciculaceae</taxon>
        <taxon>Moorena</taxon>
    </lineage>
</organism>
<evidence type="ECO:0000313" key="3">
    <source>
        <dbReference type="Proteomes" id="UP000186657"/>
    </source>
</evidence>
<sequence length="210" mass="23798">MRFIYLHGFASSPESAKAVYLQQAFAGLNVSLTIPDLNQDDFNHLTISRQISQVAALLPLDGTPVTLIGSSLGAFTAALLAQNNSQIKRLVLLAPAFGFLDHWLPKLGAEQLNQWRSQGYLDIYHYREKRTLPLHYQFVEDARQYEGLELGRQVPTLILHGCYDEVIPMIASRDYASTRPWVQLVELESEHGLRDVMELIWAAVREFCNI</sequence>
<dbReference type="PANTHER" id="PTHR16138">
    <property type="entry name" value="MYCOPHENOLIC ACID ACYL-GLUCURONIDE ESTERASE, MITOCHONDRIAL"/>
    <property type="match status" value="1"/>
</dbReference>
<dbReference type="SUPFAM" id="SSF53474">
    <property type="entry name" value="alpha/beta-Hydrolases"/>
    <property type="match status" value="1"/>
</dbReference>
<dbReference type="PANTHER" id="PTHR16138:SF7">
    <property type="entry name" value="PALMITOYL-PROTEIN THIOESTERASE ABHD10, MITOCHONDRIAL"/>
    <property type="match status" value="1"/>
</dbReference>
<dbReference type="GO" id="GO:0004553">
    <property type="term" value="F:hydrolase activity, hydrolyzing O-glycosyl compounds"/>
    <property type="evidence" value="ECO:0007669"/>
    <property type="project" value="TreeGrafter"/>
</dbReference>
<keyword evidence="3" id="KW-1185">Reference proteome</keyword>
<dbReference type="RefSeq" id="WP_075897726.1">
    <property type="nucleotide sequence ID" value="NZ_MKZS01000001.1"/>
</dbReference>
<reference evidence="2 3" key="1">
    <citation type="submission" date="2016-10" db="EMBL/GenBank/DDBJ databases">
        <title>Comparative genomics uncovers the prolific and rare metabolic potential of the cyanobacterial genus Moorea.</title>
        <authorList>
            <person name="Leao T."/>
            <person name="Castelao G."/>
            <person name="Korobeynikov A."/>
            <person name="Monroe E.A."/>
            <person name="Podell S."/>
            <person name="Glukhov E."/>
            <person name="Allen E."/>
            <person name="Gerwick W.H."/>
            <person name="Gerwick L."/>
        </authorList>
    </citation>
    <scope>NUCLEOTIDE SEQUENCE [LARGE SCALE GENOMIC DNA]</scope>
    <source>
        <strain evidence="2 3">PNG5-198</strain>
    </source>
</reference>